<evidence type="ECO:0000313" key="2">
    <source>
        <dbReference type="EMBL" id="MDR7323282.1"/>
    </source>
</evidence>
<dbReference type="Proteomes" id="UP001183629">
    <property type="component" value="Unassembled WGS sequence"/>
</dbReference>
<sequence>MKAKTVRTTRVGAKQDQPITIRITDLPDLVSAVDHQEERMQVTDDRMVLTMEEAAQRLGIGRTTMYALVMNGEIRSVTIGRLRRVPVRCLTEYVDHLLDPASPDTAV</sequence>
<evidence type="ECO:0000259" key="1">
    <source>
        <dbReference type="Pfam" id="PF12728"/>
    </source>
</evidence>
<gene>
    <name evidence="2" type="ORF">J2S44_003532</name>
</gene>
<accession>A0AAE3ZQL2</accession>
<dbReference type="InterPro" id="IPR010093">
    <property type="entry name" value="SinI_DNA-bd"/>
</dbReference>
<evidence type="ECO:0000313" key="3">
    <source>
        <dbReference type="Proteomes" id="UP001183629"/>
    </source>
</evidence>
<keyword evidence="3" id="KW-1185">Reference proteome</keyword>
<organism evidence="2 3">
    <name type="scientific">Catenuloplanes niger</name>
    <dbReference type="NCBI Taxonomy" id="587534"/>
    <lineage>
        <taxon>Bacteria</taxon>
        <taxon>Bacillati</taxon>
        <taxon>Actinomycetota</taxon>
        <taxon>Actinomycetes</taxon>
        <taxon>Micromonosporales</taxon>
        <taxon>Micromonosporaceae</taxon>
        <taxon>Catenuloplanes</taxon>
    </lineage>
</organism>
<dbReference type="Pfam" id="PF12728">
    <property type="entry name" value="HTH_17"/>
    <property type="match status" value="1"/>
</dbReference>
<dbReference type="EMBL" id="JAVDYC010000001">
    <property type="protein sequence ID" value="MDR7323282.1"/>
    <property type="molecule type" value="Genomic_DNA"/>
</dbReference>
<dbReference type="NCBIfam" id="TIGR01764">
    <property type="entry name" value="excise"/>
    <property type="match status" value="1"/>
</dbReference>
<comment type="caution">
    <text evidence="2">The sequence shown here is derived from an EMBL/GenBank/DDBJ whole genome shotgun (WGS) entry which is preliminary data.</text>
</comment>
<dbReference type="GO" id="GO:0003677">
    <property type="term" value="F:DNA binding"/>
    <property type="evidence" value="ECO:0007669"/>
    <property type="project" value="InterPro"/>
</dbReference>
<dbReference type="AlphaFoldDB" id="A0AAE3ZQL2"/>
<dbReference type="RefSeq" id="WP_310414916.1">
    <property type="nucleotide sequence ID" value="NZ_JAVDYC010000001.1"/>
</dbReference>
<proteinExistence type="predicted"/>
<dbReference type="InterPro" id="IPR041657">
    <property type="entry name" value="HTH_17"/>
</dbReference>
<protein>
    <submittedName>
        <fullName evidence="2">Excisionase family DNA binding protein</fullName>
    </submittedName>
</protein>
<reference evidence="2 3" key="1">
    <citation type="submission" date="2023-07" db="EMBL/GenBank/DDBJ databases">
        <title>Sequencing the genomes of 1000 actinobacteria strains.</title>
        <authorList>
            <person name="Klenk H.-P."/>
        </authorList>
    </citation>
    <scope>NUCLEOTIDE SEQUENCE [LARGE SCALE GENOMIC DNA]</scope>
    <source>
        <strain evidence="2 3">DSM 44711</strain>
    </source>
</reference>
<feature type="domain" description="Helix-turn-helix" evidence="1">
    <location>
        <begin position="48"/>
        <end position="94"/>
    </location>
</feature>
<name>A0AAE3ZQL2_9ACTN</name>